<evidence type="ECO:0000313" key="2">
    <source>
        <dbReference type="Ensembl" id="ENSXETP00000112299"/>
    </source>
</evidence>
<feature type="region of interest" description="Disordered" evidence="1">
    <location>
        <begin position="1"/>
        <end position="47"/>
    </location>
</feature>
<sequence>SRRSPKQRRRPASGSDDDSPSMPIRDSDPDLPSDDPTPVSDLYVPPQPSIEEVRQTMQSLLDDAFALVAPSNSQAPGRWATPWCAV</sequence>
<dbReference type="PANTHER" id="PTHR21590:SF4">
    <property type="entry name" value="UPF0606 PROTEIN KIAA1549"/>
    <property type="match status" value="1"/>
</dbReference>
<dbReference type="PANTHER" id="PTHR21590">
    <property type="entry name" value="SEA DOMAIN-CONTAINING PROTEIN"/>
    <property type="match status" value="1"/>
</dbReference>
<dbReference type="AlphaFoldDB" id="A0A803JW96"/>
<dbReference type="InParanoid" id="A0A803JW96"/>
<reference evidence="2" key="1">
    <citation type="journal article" date="2010" name="Science">
        <title>The genome of the Western clawed frog Xenopus tropicalis.</title>
        <authorList>
            <person name="Hellsten U."/>
            <person name="Harland R.M."/>
            <person name="Gilchrist M.J."/>
            <person name="Hendrix D."/>
            <person name="Jurka J."/>
            <person name="Kapitonov V."/>
            <person name="Ovcharenko I."/>
            <person name="Putnam N.H."/>
            <person name="Shu S."/>
            <person name="Taher L."/>
            <person name="Blitz I.L."/>
            <person name="Blumberg B."/>
            <person name="Dichmann D.S."/>
            <person name="Dubchak I."/>
            <person name="Amaya E."/>
            <person name="Detter J.C."/>
            <person name="Fletcher R."/>
            <person name="Gerhard D.S."/>
            <person name="Goodstein D."/>
            <person name="Graves T."/>
            <person name="Grigoriev I.V."/>
            <person name="Grimwood J."/>
            <person name="Kawashima T."/>
            <person name="Lindquist E."/>
            <person name="Lucas S.M."/>
            <person name="Mead P.E."/>
            <person name="Mitros T."/>
            <person name="Ogino H."/>
            <person name="Ohta Y."/>
            <person name="Poliakov A.V."/>
            <person name="Pollet N."/>
            <person name="Robert J."/>
            <person name="Salamov A."/>
            <person name="Sater A.K."/>
            <person name="Schmutz J."/>
            <person name="Terry A."/>
            <person name="Vize P.D."/>
            <person name="Warren W.C."/>
            <person name="Wells D."/>
            <person name="Wills A."/>
            <person name="Wilson R.K."/>
            <person name="Zimmerman L.B."/>
            <person name="Zorn A.M."/>
            <person name="Grainger R."/>
            <person name="Grammer T."/>
            <person name="Khokha M.K."/>
            <person name="Richardson P.M."/>
            <person name="Rokhsar D.S."/>
        </authorList>
    </citation>
    <scope>NUCLEOTIDE SEQUENCE [LARGE SCALE GENOMIC DNA]</scope>
    <source>
        <strain evidence="2">Nigerian</strain>
    </source>
</reference>
<feature type="compositionally biased region" description="Basic residues" evidence="1">
    <location>
        <begin position="1"/>
        <end position="11"/>
    </location>
</feature>
<proteinExistence type="predicted"/>
<organism evidence="2">
    <name type="scientific">Xenopus tropicalis</name>
    <name type="common">Western clawed frog</name>
    <name type="synonym">Silurana tropicalis</name>
    <dbReference type="NCBI Taxonomy" id="8364"/>
    <lineage>
        <taxon>Eukaryota</taxon>
        <taxon>Metazoa</taxon>
        <taxon>Chordata</taxon>
        <taxon>Craniata</taxon>
        <taxon>Vertebrata</taxon>
        <taxon>Euteleostomi</taxon>
        <taxon>Amphibia</taxon>
        <taxon>Batrachia</taxon>
        <taxon>Anura</taxon>
        <taxon>Pipoidea</taxon>
        <taxon>Pipidae</taxon>
        <taxon>Xenopodinae</taxon>
        <taxon>Xenopus</taxon>
        <taxon>Silurana</taxon>
    </lineage>
</organism>
<name>A0A803JW96_XENTR</name>
<accession>A0A803JW96</accession>
<reference evidence="2" key="2">
    <citation type="submission" date="2021-03" db="UniProtKB">
        <authorList>
            <consortium name="Ensembl"/>
        </authorList>
    </citation>
    <scope>IDENTIFICATION</scope>
</reference>
<protein>
    <submittedName>
        <fullName evidence="2">Uncharacterized protein</fullName>
    </submittedName>
</protein>
<dbReference type="Ensembl" id="ENSXETT00000120018">
    <property type="protein sequence ID" value="ENSXETP00000112299"/>
    <property type="gene ID" value="ENSXETG00000042868"/>
</dbReference>
<dbReference type="InterPro" id="IPR024606">
    <property type="entry name" value="KIAA1549"/>
</dbReference>
<evidence type="ECO:0000256" key="1">
    <source>
        <dbReference type="SAM" id="MobiDB-lite"/>
    </source>
</evidence>
<dbReference type="Pfam" id="PF12877">
    <property type="entry name" value="KIAA1549"/>
    <property type="match status" value="1"/>
</dbReference>